<proteinExistence type="predicted"/>
<sequence>MALLASLSSILDSKQQKDTQVPPEILAVVEELKKYLAEQKKIRDEVANTSNKPLDDLSAELQELQRSVTCNLSGLRRQNVKSSHLSEEILKLERNAGIIQRSLDVSSDFAQISPEINEYFKNCISSFSNRVQTYKHEVQAIENSLSSRAKSYLTPKELSDILQKLDDTFMSLAAQLYSLNEELSESIRQYQSLDSSKMIDSSTGAFSSPFDKILFESEKKSANTPYGPSPFSSVMATISPQVATATSGLPSFGGVSQQPATSTTTSASLSALKPTSGASPFSFGGATVTSAPSSTGFSLGGLGAKTSTTAPSSTGFSFTLSTPAASAGTTATNSTGFGFGTASPQSNTGFGFGTPASTATTTTTTSTGFGFGTGNTGGSIFGSPAAKPSLFGSK</sequence>
<evidence type="ECO:0000313" key="9">
    <source>
        <dbReference type="EMBL" id="VUZ57516.1"/>
    </source>
</evidence>
<dbReference type="PANTHER" id="PTHR13437">
    <property type="entry name" value="NUCLEOPORIN P58/P45 NUCLEOPORIN-LIKE PROTEIN 1"/>
    <property type="match status" value="1"/>
</dbReference>
<dbReference type="Pfam" id="PF15967">
    <property type="entry name" value="Nucleoporin_FG2"/>
    <property type="match status" value="1"/>
</dbReference>
<evidence type="ECO:0000256" key="5">
    <source>
        <dbReference type="ARBA" id="ARBA00023010"/>
    </source>
</evidence>
<dbReference type="GO" id="GO:0015031">
    <property type="term" value="P:protein transport"/>
    <property type="evidence" value="ECO:0007669"/>
    <property type="project" value="UniProtKB-KW"/>
</dbReference>
<dbReference type="GO" id="GO:0008139">
    <property type="term" value="F:nuclear localization sequence binding"/>
    <property type="evidence" value="ECO:0007669"/>
    <property type="project" value="InterPro"/>
</dbReference>
<name>A0A564ZDJ1_HYMDI</name>
<dbReference type="Gene3D" id="6.10.140.1350">
    <property type="match status" value="1"/>
</dbReference>
<dbReference type="GO" id="GO:0005643">
    <property type="term" value="C:nuclear pore"/>
    <property type="evidence" value="ECO:0007669"/>
    <property type="project" value="UniProtKB-SubCell"/>
</dbReference>
<gene>
    <name evidence="9" type="ORF">WMSIL1_LOCUS15131</name>
</gene>
<dbReference type="GO" id="GO:0051028">
    <property type="term" value="P:mRNA transport"/>
    <property type="evidence" value="ECO:0007669"/>
    <property type="project" value="UniProtKB-KW"/>
</dbReference>
<dbReference type="EMBL" id="CABIJS010000719">
    <property type="protein sequence ID" value="VUZ57516.1"/>
    <property type="molecule type" value="Genomic_DNA"/>
</dbReference>
<evidence type="ECO:0000256" key="2">
    <source>
        <dbReference type="ARBA" id="ARBA00022448"/>
    </source>
</evidence>
<dbReference type="AlphaFoldDB" id="A0A564ZDJ1"/>
<accession>A0A564ZDJ1</accession>
<evidence type="ECO:0000256" key="6">
    <source>
        <dbReference type="ARBA" id="ARBA00023132"/>
    </source>
</evidence>
<dbReference type="Proteomes" id="UP000321570">
    <property type="component" value="Unassembled WGS sequence"/>
</dbReference>
<evidence type="ECO:0000256" key="1">
    <source>
        <dbReference type="ARBA" id="ARBA00004567"/>
    </source>
</evidence>
<feature type="coiled-coil region" evidence="8">
    <location>
        <begin position="32"/>
        <end position="95"/>
    </location>
</feature>
<evidence type="ECO:0000313" key="10">
    <source>
        <dbReference type="Proteomes" id="UP000321570"/>
    </source>
</evidence>
<evidence type="ECO:0000256" key="4">
    <source>
        <dbReference type="ARBA" id="ARBA00022927"/>
    </source>
</evidence>
<keyword evidence="5" id="KW-0811">Translocation</keyword>
<comment type="subcellular location">
    <subcellularLocation>
        <location evidence="1">Nucleus</location>
        <location evidence="1">Nuclear pore complex</location>
    </subcellularLocation>
</comment>
<keyword evidence="10" id="KW-1185">Reference proteome</keyword>
<keyword evidence="6" id="KW-0906">Nuclear pore complex</keyword>
<keyword evidence="8" id="KW-0175">Coiled coil</keyword>
<evidence type="ECO:0000256" key="3">
    <source>
        <dbReference type="ARBA" id="ARBA00022816"/>
    </source>
</evidence>
<organism evidence="9 10">
    <name type="scientific">Hymenolepis diminuta</name>
    <name type="common">Rat tapeworm</name>
    <dbReference type="NCBI Taxonomy" id="6216"/>
    <lineage>
        <taxon>Eukaryota</taxon>
        <taxon>Metazoa</taxon>
        <taxon>Spiralia</taxon>
        <taxon>Lophotrochozoa</taxon>
        <taxon>Platyhelminthes</taxon>
        <taxon>Cestoda</taxon>
        <taxon>Eucestoda</taxon>
        <taxon>Cyclophyllidea</taxon>
        <taxon>Hymenolepididae</taxon>
        <taxon>Hymenolepis</taxon>
    </lineage>
</organism>
<evidence type="ECO:0000256" key="8">
    <source>
        <dbReference type="SAM" id="Coils"/>
    </source>
</evidence>
<keyword evidence="2" id="KW-0813">Transport</keyword>
<keyword evidence="4" id="KW-0653">Protein transport</keyword>
<keyword evidence="3" id="KW-0509">mRNA transport</keyword>
<dbReference type="PANTHER" id="PTHR13437:SF2">
    <property type="entry name" value="NUCLEOPORIN P58_P45"/>
    <property type="match status" value="1"/>
</dbReference>
<protein>
    <submittedName>
        <fullName evidence="9">Uncharacterized protein</fullName>
    </submittedName>
</protein>
<reference evidence="9 10" key="1">
    <citation type="submission" date="2019-07" db="EMBL/GenBank/DDBJ databases">
        <authorList>
            <person name="Jastrzebski P J."/>
            <person name="Paukszto L."/>
            <person name="Jastrzebski P J."/>
        </authorList>
    </citation>
    <scope>NUCLEOTIDE SEQUENCE [LARGE SCALE GENOMIC DNA]</scope>
    <source>
        <strain evidence="9 10">WMS-il1</strain>
    </source>
</reference>
<keyword evidence="7" id="KW-0539">Nucleus</keyword>
<dbReference type="GO" id="GO:0017056">
    <property type="term" value="F:structural constituent of nuclear pore"/>
    <property type="evidence" value="ECO:0007669"/>
    <property type="project" value="InterPro"/>
</dbReference>
<dbReference type="InterPro" id="IPR024882">
    <property type="entry name" value="NUP58/p45/49"/>
</dbReference>
<evidence type="ECO:0000256" key="7">
    <source>
        <dbReference type="ARBA" id="ARBA00023242"/>
    </source>
</evidence>